<keyword evidence="5" id="KW-0812">Transmembrane</keyword>
<keyword evidence="4" id="KW-0769">Symport</keyword>
<dbReference type="PANTHER" id="PTHR43528">
    <property type="entry name" value="ALPHA-KETOGLUTARATE PERMEASE"/>
    <property type="match status" value="1"/>
</dbReference>
<keyword evidence="2" id="KW-0813">Transport</keyword>
<comment type="subcellular location">
    <subcellularLocation>
        <location evidence="1">Cell membrane</location>
        <topology evidence="1">Multi-pass membrane protein</topology>
    </subcellularLocation>
</comment>
<name>A0A9P3EFM2_PSEA0</name>
<gene>
    <name evidence="6" type="ORF">PSE10A_52630</name>
</gene>
<evidence type="ECO:0000313" key="7">
    <source>
        <dbReference type="Proteomes" id="UP000630864"/>
    </source>
</evidence>
<feature type="transmembrane region" description="Helical" evidence="5">
    <location>
        <begin position="83"/>
        <end position="104"/>
    </location>
</feature>
<feature type="transmembrane region" description="Helical" evidence="5">
    <location>
        <begin position="6"/>
        <end position="34"/>
    </location>
</feature>
<dbReference type="SUPFAM" id="SSF103473">
    <property type="entry name" value="MFS general substrate transporter"/>
    <property type="match status" value="1"/>
</dbReference>
<dbReference type="InterPro" id="IPR036259">
    <property type="entry name" value="MFS_trans_sf"/>
</dbReference>
<feature type="transmembrane region" description="Helical" evidence="5">
    <location>
        <begin position="55"/>
        <end position="77"/>
    </location>
</feature>
<dbReference type="Proteomes" id="UP000630864">
    <property type="component" value="Unassembled WGS sequence"/>
</dbReference>
<evidence type="ECO:0008006" key="8">
    <source>
        <dbReference type="Google" id="ProtNLM"/>
    </source>
</evidence>
<keyword evidence="5" id="KW-0472">Membrane</keyword>
<evidence type="ECO:0000256" key="3">
    <source>
        <dbReference type="ARBA" id="ARBA00022475"/>
    </source>
</evidence>
<evidence type="ECO:0000256" key="4">
    <source>
        <dbReference type="ARBA" id="ARBA00022847"/>
    </source>
</evidence>
<evidence type="ECO:0000256" key="5">
    <source>
        <dbReference type="SAM" id="Phobius"/>
    </source>
</evidence>
<dbReference type="GO" id="GO:0005886">
    <property type="term" value="C:plasma membrane"/>
    <property type="evidence" value="ECO:0007669"/>
    <property type="project" value="UniProtKB-SubCell"/>
</dbReference>
<accession>A0A9P3EFM2</accession>
<organism evidence="6 7">
    <name type="scientific">Pseudomonas amygdali pv. eriobotryae</name>
    <dbReference type="NCBI Taxonomy" id="129137"/>
    <lineage>
        <taxon>Bacteria</taxon>
        <taxon>Pseudomonadati</taxon>
        <taxon>Pseudomonadota</taxon>
        <taxon>Gammaproteobacteria</taxon>
        <taxon>Pseudomonadales</taxon>
        <taxon>Pseudomonadaceae</taxon>
        <taxon>Pseudomonas</taxon>
        <taxon>Pseudomonas amygdali</taxon>
    </lineage>
</organism>
<dbReference type="EMBL" id="BMZW01000049">
    <property type="protein sequence ID" value="GFZ62752.1"/>
    <property type="molecule type" value="Genomic_DNA"/>
</dbReference>
<evidence type="ECO:0000256" key="1">
    <source>
        <dbReference type="ARBA" id="ARBA00004651"/>
    </source>
</evidence>
<dbReference type="AlphaFoldDB" id="A0A9P3EFM2"/>
<keyword evidence="3" id="KW-1003">Cell membrane</keyword>
<dbReference type="GO" id="GO:0015293">
    <property type="term" value="F:symporter activity"/>
    <property type="evidence" value="ECO:0007669"/>
    <property type="project" value="UniProtKB-KW"/>
</dbReference>
<keyword evidence="5" id="KW-1133">Transmembrane helix</keyword>
<comment type="caution">
    <text evidence="6">The sequence shown here is derived from an EMBL/GenBank/DDBJ whole genome shotgun (WGS) entry which is preliminary data.</text>
</comment>
<proteinExistence type="predicted"/>
<dbReference type="InterPro" id="IPR051084">
    <property type="entry name" value="H+-coupled_symporters"/>
</dbReference>
<reference evidence="6" key="1">
    <citation type="submission" date="2020-09" db="EMBL/GenBank/DDBJ databases">
        <title>Pseudomonas syringae pv. eriobotryae genome sequence causing loquat canker disease.</title>
        <authorList>
            <person name="Fukuda S."/>
            <person name="Tashiro H."/>
            <person name="Nagano Y."/>
        </authorList>
    </citation>
    <scope>NUCLEOTIDE SEQUENCE</scope>
    <source>
        <strain evidence="6">AM001</strain>
    </source>
</reference>
<sequence>MLTYPLFLILLSGVGMVAYIIILAMFAVLLAAYTGPAAAMCVELVPTRYRAKWSVIGYGLSGAVFGGFTPFIATWLISRTGYSLAPALYVVSAALVGVVCISRLRETAFDDL</sequence>
<evidence type="ECO:0000256" key="2">
    <source>
        <dbReference type="ARBA" id="ARBA00022448"/>
    </source>
</evidence>
<evidence type="ECO:0000313" key="6">
    <source>
        <dbReference type="EMBL" id="GFZ62752.1"/>
    </source>
</evidence>
<protein>
    <recommendedName>
        <fullName evidence="8">Major facilitator family transporter</fullName>
    </recommendedName>
</protein>
<dbReference type="Gene3D" id="1.20.1250.20">
    <property type="entry name" value="MFS general substrate transporter like domains"/>
    <property type="match status" value="1"/>
</dbReference>
<dbReference type="PANTHER" id="PTHR43528:SF1">
    <property type="entry name" value="ALPHA-KETOGLUTARATE PERMEASE"/>
    <property type="match status" value="1"/>
</dbReference>